<dbReference type="InParanoid" id="A0A0D0CT88"/>
<sequence length="121" mass="14121">MKKTQRIPDLTLTSLKFSCYTRNRSLRSSLLQPWLCKRRSPSHIICLYLLELDGSQSCSVAIPRESAWNLVSTSTFNILINKLQSQGYTHSEHITIEEQLSIFLYACVMGLMIRHIREWFQ</sequence>
<evidence type="ECO:0000259" key="1">
    <source>
        <dbReference type="Pfam" id="PF26138"/>
    </source>
</evidence>
<feature type="domain" description="DUF8040" evidence="1">
    <location>
        <begin position="72"/>
        <end position="121"/>
    </location>
</feature>
<reference evidence="3" key="2">
    <citation type="submission" date="2015-01" db="EMBL/GenBank/DDBJ databases">
        <title>Evolutionary Origins and Diversification of the Mycorrhizal Mutualists.</title>
        <authorList>
            <consortium name="DOE Joint Genome Institute"/>
            <consortium name="Mycorrhizal Genomics Consortium"/>
            <person name="Kohler A."/>
            <person name="Kuo A."/>
            <person name="Nagy L.G."/>
            <person name="Floudas D."/>
            <person name="Copeland A."/>
            <person name="Barry K.W."/>
            <person name="Cichocki N."/>
            <person name="Veneault-Fourrey C."/>
            <person name="LaButti K."/>
            <person name="Lindquist E.A."/>
            <person name="Lipzen A."/>
            <person name="Lundell T."/>
            <person name="Morin E."/>
            <person name="Murat C."/>
            <person name="Riley R."/>
            <person name="Ohm R."/>
            <person name="Sun H."/>
            <person name="Tunlid A."/>
            <person name="Henrissat B."/>
            <person name="Grigoriev I.V."/>
            <person name="Hibbett D.S."/>
            <person name="Martin F."/>
        </authorList>
    </citation>
    <scope>NUCLEOTIDE SEQUENCE [LARGE SCALE GENOMIC DNA]</scope>
    <source>
        <strain evidence="3">Ve08.2h10</strain>
    </source>
</reference>
<dbReference type="HOGENOM" id="CLU_2038807_0_0_1"/>
<evidence type="ECO:0000313" key="3">
    <source>
        <dbReference type="Proteomes" id="UP000054538"/>
    </source>
</evidence>
<dbReference type="Pfam" id="PF26138">
    <property type="entry name" value="DUF8040"/>
    <property type="match status" value="1"/>
</dbReference>
<keyword evidence="3" id="KW-1185">Reference proteome</keyword>
<name>A0A0D0CT88_9AGAM</name>
<organism evidence="2 3">
    <name type="scientific">Paxillus rubicundulus Ve08.2h10</name>
    <dbReference type="NCBI Taxonomy" id="930991"/>
    <lineage>
        <taxon>Eukaryota</taxon>
        <taxon>Fungi</taxon>
        <taxon>Dikarya</taxon>
        <taxon>Basidiomycota</taxon>
        <taxon>Agaricomycotina</taxon>
        <taxon>Agaricomycetes</taxon>
        <taxon>Agaricomycetidae</taxon>
        <taxon>Boletales</taxon>
        <taxon>Paxilineae</taxon>
        <taxon>Paxillaceae</taxon>
        <taxon>Paxillus</taxon>
    </lineage>
</organism>
<accession>A0A0D0CT88</accession>
<dbReference type="InterPro" id="IPR058353">
    <property type="entry name" value="DUF8040"/>
</dbReference>
<dbReference type="AlphaFoldDB" id="A0A0D0CT88"/>
<evidence type="ECO:0000313" key="2">
    <source>
        <dbReference type="EMBL" id="KIK74231.1"/>
    </source>
</evidence>
<dbReference type="Proteomes" id="UP000054538">
    <property type="component" value="Unassembled WGS sequence"/>
</dbReference>
<reference evidence="2 3" key="1">
    <citation type="submission" date="2014-04" db="EMBL/GenBank/DDBJ databases">
        <authorList>
            <consortium name="DOE Joint Genome Institute"/>
            <person name="Kuo A."/>
            <person name="Kohler A."/>
            <person name="Jargeat P."/>
            <person name="Nagy L.G."/>
            <person name="Floudas D."/>
            <person name="Copeland A."/>
            <person name="Barry K.W."/>
            <person name="Cichocki N."/>
            <person name="Veneault-Fourrey C."/>
            <person name="LaButti K."/>
            <person name="Lindquist E.A."/>
            <person name="Lipzen A."/>
            <person name="Lundell T."/>
            <person name="Morin E."/>
            <person name="Murat C."/>
            <person name="Sun H."/>
            <person name="Tunlid A."/>
            <person name="Henrissat B."/>
            <person name="Grigoriev I.V."/>
            <person name="Hibbett D.S."/>
            <person name="Martin F."/>
            <person name="Nordberg H.P."/>
            <person name="Cantor M.N."/>
            <person name="Hua S.X."/>
        </authorList>
    </citation>
    <scope>NUCLEOTIDE SEQUENCE [LARGE SCALE GENOMIC DNA]</scope>
    <source>
        <strain evidence="2 3">Ve08.2h10</strain>
    </source>
</reference>
<proteinExistence type="predicted"/>
<dbReference type="EMBL" id="KN829049">
    <property type="protein sequence ID" value="KIK74231.1"/>
    <property type="molecule type" value="Genomic_DNA"/>
</dbReference>
<gene>
    <name evidence="2" type="ORF">PAXRUDRAFT_176364</name>
</gene>
<protein>
    <recommendedName>
        <fullName evidence="1">DUF8040 domain-containing protein</fullName>
    </recommendedName>
</protein>